<evidence type="ECO:0000313" key="2">
    <source>
        <dbReference type="EMBL" id="KAK5253103.1"/>
    </source>
</evidence>
<accession>A0ABR0LWL4</accession>
<feature type="non-terminal residue" evidence="2">
    <location>
        <position position="228"/>
    </location>
</feature>
<keyword evidence="3" id="KW-1185">Reference proteome</keyword>
<dbReference type="Proteomes" id="UP001357485">
    <property type="component" value="Unassembled WGS sequence"/>
</dbReference>
<proteinExistence type="predicted"/>
<sequence length="228" mass="25562">MELPDPFTEGLKVDRLEAVRKSPVIRGDVEAPLRQAGIKDAVDALLRSVEQDDEHISQILEAVCHPQRTETGYDFVPIGVDTVLLHALALHIGASAVTAAGSKGLTFSASSPHAKLLEKLTMELRPEARYHFLAAITFQLRYPSSHTHYFSSAILHLFGHSTDDQRTQEVQQQITRVVLDRIVVNRPHAWGLAVTLLELFKNPDLHMWDLPWMKAMPEVYINLFSSPT</sequence>
<feature type="domain" description="CCR4-Not complex component Not1 C-terminal" evidence="1">
    <location>
        <begin position="1"/>
        <end position="220"/>
    </location>
</feature>
<organism evidence="2 3">
    <name type="scientific">Cryomyces antarcticus</name>
    <dbReference type="NCBI Taxonomy" id="329879"/>
    <lineage>
        <taxon>Eukaryota</taxon>
        <taxon>Fungi</taxon>
        <taxon>Dikarya</taxon>
        <taxon>Ascomycota</taxon>
        <taxon>Pezizomycotina</taxon>
        <taxon>Dothideomycetes</taxon>
        <taxon>Dothideomycetes incertae sedis</taxon>
        <taxon>Cryomyces</taxon>
    </lineage>
</organism>
<dbReference type="InterPro" id="IPR007196">
    <property type="entry name" value="CCR4-Not_Not1_C"/>
</dbReference>
<comment type="caution">
    <text evidence="2">The sequence shown here is derived from an EMBL/GenBank/DDBJ whole genome shotgun (WGS) entry which is preliminary data.</text>
</comment>
<dbReference type="Gene3D" id="1.25.40.800">
    <property type="match status" value="1"/>
</dbReference>
<name>A0ABR0LWL4_9PEZI</name>
<dbReference type="EMBL" id="JAVRRA010009021">
    <property type="protein sequence ID" value="KAK5253103.1"/>
    <property type="molecule type" value="Genomic_DNA"/>
</dbReference>
<evidence type="ECO:0000259" key="1">
    <source>
        <dbReference type="Pfam" id="PF04054"/>
    </source>
</evidence>
<protein>
    <submittedName>
        <fullName evidence="2">CCR4-NOT core subunit cdc39</fullName>
    </submittedName>
</protein>
<dbReference type="InterPro" id="IPR040398">
    <property type="entry name" value="Not1"/>
</dbReference>
<dbReference type="PANTHER" id="PTHR13162:SF8">
    <property type="entry name" value="CCR4-NOT TRANSCRIPTION COMPLEX SUBUNIT 1"/>
    <property type="match status" value="1"/>
</dbReference>
<gene>
    <name evidence="2" type="primary">CDC39_2</name>
    <name evidence="2" type="ORF">LTR16_005248</name>
</gene>
<dbReference type="PANTHER" id="PTHR13162">
    <property type="entry name" value="CCR4-NOT TRANSCRIPTION COMPLEX"/>
    <property type="match status" value="1"/>
</dbReference>
<evidence type="ECO:0000313" key="3">
    <source>
        <dbReference type="Proteomes" id="UP001357485"/>
    </source>
</evidence>
<dbReference type="Pfam" id="PF04054">
    <property type="entry name" value="Not1"/>
    <property type="match status" value="1"/>
</dbReference>
<reference evidence="2 3" key="1">
    <citation type="submission" date="2023-08" db="EMBL/GenBank/DDBJ databases">
        <title>Black Yeasts Isolated from many extreme environments.</title>
        <authorList>
            <person name="Coleine C."/>
            <person name="Stajich J.E."/>
            <person name="Selbmann L."/>
        </authorList>
    </citation>
    <scope>NUCLEOTIDE SEQUENCE [LARGE SCALE GENOMIC DNA]</scope>
    <source>
        <strain evidence="2 3">CCFEE 536</strain>
    </source>
</reference>